<comment type="caution">
    <text evidence="2">The sequence shown here is derived from an EMBL/GenBank/DDBJ whole genome shotgun (WGS) entry which is preliminary data.</text>
</comment>
<evidence type="ECO:0000313" key="2">
    <source>
        <dbReference type="EMBL" id="MBB1115736.1"/>
    </source>
</evidence>
<sequence>MNQPQIQQPPLDIRAEAQRIGTELSAGRWESGLAQLQQHIDSQPQIISEAILRYIAADQSDALARLGRATAINIPADAAGTIEALLHSKGPPRYFNNDEIDLLPKVQQYDVYASILAIRGNAEAMGELAAGNRVLLGMRQDTHTALNRGQGAYDDRIVVLWRDATGPDVAPFHRANTEPTAQYQAHAAARQEPFDRVIHRSVDGMDVNADGLRDLGRLAEGSYRFAASTHQFGNRSETRHFALRPTAESVTSSPNGVQRDSNGDGWFDSADSNGVQPLNSTFKFHRGGVENTDSAGCQTIPRTYLGNNNYYEEYSEAVRGNAAQREILYVLTSTHIIEERLQGHSRVPEPLAFLPDPRLPGHADHTLYEQIHRGVRGLGGQFAANADTVSLGLLLAARNEGWNEVVAVRASHPIAEQAEAERLFLVRDGDPDPARNRLGILSNDLLRANSHQLLEQLSAPSPIAESTVVGIGEAEQTHAMGAVR</sequence>
<accession>A0A7W3UXU8</accession>
<dbReference type="InterPro" id="IPR046519">
    <property type="entry name" value="X-Tfes_XVIPCD"/>
</dbReference>
<protein>
    <recommendedName>
        <fullName evidence="1">X-Tfes XVIPCD domain-containing protein</fullName>
    </recommendedName>
</protein>
<dbReference type="Proteomes" id="UP000550609">
    <property type="component" value="Unassembled WGS sequence"/>
</dbReference>
<feature type="domain" description="X-Tfes XVIPCD" evidence="1">
    <location>
        <begin position="360"/>
        <end position="456"/>
    </location>
</feature>
<dbReference type="Pfam" id="PF20410">
    <property type="entry name" value="X-Tfes_XVIPCD"/>
    <property type="match status" value="1"/>
</dbReference>
<dbReference type="RefSeq" id="WP_182621157.1">
    <property type="nucleotide sequence ID" value="NZ_JACIUV010000001.1"/>
</dbReference>
<name>A0A7W3UXU8_9GAMM</name>
<gene>
    <name evidence="2" type="ORF">H4O09_01470</name>
</gene>
<dbReference type="EMBL" id="JACIUV010000001">
    <property type="protein sequence ID" value="MBB1115736.1"/>
    <property type="molecule type" value="Genomic_DNA"/>
</dbReference>
<proteinExistence type="predicted"/>
<organism evidence="2 3">
    <name type="scientific">Stenotrophomonas koreensis</name>
    <dbReference type="NCBI Taxonomy" id="266128"/>
    <lineage>
        <taxon>Bacteria</taxon>
        <taxon>Pseudomonadati</taxon>
        <taxon>Pseudomonadota</taxon>
        <taxon>Gammaproteobacteria</taxon>
        <taxon>Lysobacterales</taxon>
        <taxon>Lysobacteraceae</taxon>
        <taxon>Stenotrophomonas</taxon>
    </lineage>
</organism>
<evidence type="ECO:0000259" key="1">
    <source>
        <dbReference type="Pfam" id="PF20410"/>
    </source>
</evidence>
<reference evidence="2 3" key="1">
    <citation type="submission" date="2020-08" db="EMBL/GenBank/DDBJ databases">
        <title>Stenotrophomonas sp. W1S232.</title>
        <authorList>
            <person name="Deng Y."/>
        </authorList>
    </citation>
    <scope>NUCLEOTIDE SEQUENCE [LARGE SCALE GENOMIC DNA]</scope>
    <source>
        <strain evidence="2 3">W1S232</strain>
    </source>
</reference>
<evidence type="ECO:0000313" key="3">
    <source>
        <dbReference type="Proteomes" id="UP000550609"/>
    </source>
</evidence>
<dbReference type="AlphaFoldDB" id="A0A7W3UXU8"/>